<feature type="transmembrane region" description="Helical" evidence="1">
    <location>
        <begin position="6"/>
        <end position="22"/>
    </location>
</feature>
<accession>A0A7J5JB21</accession>
<evidence type="ECO:0000313" key="2">
    <source>
        <dbReference type="EMBL" id="KAB4447317.1"/>
    </source>
</evidence>
<feature type="transmembrane region" description="Helical" evidence="1">
    <location>
        <begin position="94"/>
        <end position="115"/>
    </location>
</feature>
<feature type="transmembrane region" description="Helical" evidence="1">
    <location>
        <begin position="153"/>
        <end position="172"/>
    </location>
</feature>
<protein>
    <submittedName>
        <fullName evidence="2">Oligosaccharide repeat unit polymerase</fullName>
    </submittedName>
</protein>
<feature type="transmembrane region" description="Helical" evidence="1">
    <location>
        <begin position="344"/>
        <end position="367"/>
    </location>
</feature>
<feature type="transmembrane region" description="Helical" evidence="1">
    <location>
        <begin position="29"/>
        <end position="45"/>
    </location>
</feature>
<organism evidence="2 3">
    <name type="scientific">Bacteroides thetaiotaomicron</name>
    <dbReference type="NCBI Taxonomy" id="818"/>
    <lineage>
        <taxon>Bacteria</taxon>
        <taxon>Pseudomonadati</taxon>
        <taxon>Bacteroidota</taxon>
        <taxon>Bacteroidia</taxon>
        <taxon>Bacteroidales</taxon>
        <taxon>Bacteroidaceae</taxon>
        <taxon>Bacteroides</taxon>
    </lineage>
</organism>
<dbReference type="NCBIfam" id="TIGR04370">
    <property type="entry name" value="glyco_rpt_poly"/>
    <property type="match status" value="1"/>
</dbReference>
<proteinExistence type="predicted"/>
<feature type="transmembrane region" description="Helical" evidence="1">
    <location>
        <begin position="231"/>
        <end position="251"/>
    </location>
</feature>
<dbReference type="RefSeq" id="WP_130042328.1">
    <property type="nucleotide sequence ID" value="NZ_JABFIC010000044.1"/>
</dbReference>
<feature type="transmembrane region" description="Helical" evidence="1">
    <location>
        <begin position="201"/>
        <end position="219"/>
    </location>
</feature>
<evidence type="ECO:0000256" key="1">
    <source>
        <dbReference type="SAM" id="Phobius"/>
    </source>
</evidence>
<dbReference type="EMBL" id="WCSB01000045">
    <property type="protein sequence ID" value="KAB4447317.1"/>
    <property type="molecule type" value="Genomic_DNA"/>
</dbReference>
<evidence type="ECO:0000313" key="3">
    <source>
        <dbReference type="Proteomes" id="UP000460317"/>
    </source>
</evidence>
<keyword evidence="1" id="KW-1133">Transmembrane helix</keyword>
<dbReference type="AlphaFoldDB" id="A0A7J5JB21"/>
<feature type="transmembrane region" description="Helical" evidence="1">
    <location>
        <begin position="51"/>
        <end position="73"/>
    </location>
</feature>
<reference evidence="2 3" key="1">
    <citation type="journal article" date="2019" name="Nat. Med.">
        <title>A library of human gut bacterial isolates paired with longitudinal multiomics data enables mechanistic microbiome research.</title>
        <authorList>
            <person name="Poyet M."/>
            <person name="Groussin M."/>
            <person name="Gibbons S.M."/>
            <person name="Avila-Pacheco J."/>
            <person name="Jiang X."/>
            <person name="Kearney S.M."/>
            <person name="Perrotta A.R."/>
            <person name="Berdy B."/>
            <person name="Zhao S."/>
            <person name="Lieberman T.D."/>
            <person name="Swanson P.K."/>
            <person name="Smith M."/>
            <person name="Roesemann S."/>
            <person name="Alexander J.E."/>
            <person name="Rich S.A."/>
            <person name="Livny J."/>
            <person name="Vlamakis H."/>
            <person name="Clish C."/>
            <person name="Bullock K."/>
            <person name="Deik A."/>
            <person name="Scott J."/>
            <person name="Pierce K.A."/>
            <person name="Xavier R.J."/>
            <person name="Alm E.J."/>
        </authorList>
    </citation>
    <scope>NUCLEOTIDE SEQUENCE [LARGE SCALE GENOMIC DNA]</scope>
    <source>
        <strain evidence="2 3">BIOML-A165</strain>
    </source>
</reference>
<feature type="transmembrane region" description="Helical" evidence="1">
    <location>
        <begin position="379"/>
        <end position="412"/>
    </location>
</feature>
<keyword evidence="1" id="KW-0472">Membrane</keyword>
<sequence length="424" mass="49036">MQYILAFLIAILSIILSSFLLPKYSIARIFSIIWGMQVVLIYLLFGHLLVFYGYGLLYISIMCMFFTFGEFIGKKSCLNYVSNLNFKYIFRERTSLFFLKILIFLSFLSVINGIYKTGFSVFEIVSLEGLLQLNDTASELRYSGVQTNSVVDSILRVFLYIPAAYGGFVYPFLSRKKRYMTWITLLPPLLITFTQNTKLGFITSVFFWLSGYWIAGYSYGMPFMKISIKSFLKILLGGFVFLFLLFISMILRTGRIDNEIIQVIERKFINYSVSHLSAFDIWYSTNNVVNYSFGIKTFYGISNAIGLVNREQGVFTDFVTCGNRYNNDIRTNVYSVFRFLIEDYATLGSILFIFLLGFIGGVSLCFIKKRILFNYSQMIALAVLYFVSVSFATSIFAYSSYIVTIFFMYLLMKYSFVKQTNMKI</sequence>
<keyword evidence="1" id="KW-0812">Transmembrane</keyword>
<name>A0A7J5JB21_BACT4</name>
<dbReference type="Proteomes" id="UP000460317">
    <property type="component" value="Unassembled WGS sequence"/>
</dbReference>
<gene>
    <name evidence="2" type="ORF">GAN93_24140</name>
</gene>
<comment type="caution">
    <text evidence="2">The sequence shown here is derived from an EMBL/GenBank/DDBJ whole genome shotgun (WGS) entry which is preliminary data.</text>
</comment>